<dbReference type="GO" id="GO:0005737">
    <property type="term" value="C:cytoplasm"/>
    <property type="evidence" value="ECO:0007669"/>
    <property type="project" value="UniProtKB-SubCell"/>
</dbReference>
<dbReference type="EMBL" id="KN122420">
    <property type="protein sequence ID" value="KFO30488.1"/>
    <property type="molecule type" value="Genomic_DNA"/>
</dbReference>
<evidence type="ECO:0000313" key="14">
    <source>
        <dbReference type="Proteomes" id="UP000028990"/>
    </source>
</evidence>
<dbReference type="PANTHER" id="PTHR35537">
    <property type="entry name" value="DNA DAMAGE-INDUCIBLE APOPTOSIS SUPPRESSOR PROTEIN DDIAS"/>
    <property type="match status" value="1"/>
</dbReference>
<sequence>MTRKRKFLLASVLALQNLSFIYPSCQKCFSRIILGSKRSNCPKCGCTSEAENASYRYKLSLKVAESNKLFFITVFGSCLDKFFGLTATDLHRYIQDPNKIPETLDSDTTQDLLTKAVEICFVGQSFIFGVTNFENQCRYDSDSSNFLQRYHDIRREIRALVACQIILPDPRVSGFTVIDCFHQLLQTSNLRTLHCNSQESSSQLISLHHSNSDLSSIHDSDSPSYFLESHSRDNVSRFWHLPLEFTSTLSQLTDNDDVSASEKSMAISTLHQNRKCMSFAEAIGSSDCHDSIQDSGSLVSYMDKKSTTKKLGEEIGLQTNQLSVIHNSHQEIRITTSNLFPLKMQEHFESSSVESFHDAIEIKNDYSQDELPCYQHHEADNTTSHQETSTCSPASLRPEEVANSSQDFDPVVWDDLPLSESLHKFLAVVESEIVKTSRDGRDEKHNIDNDIKFHADYCTRLSVSPWKTTRTLCTPPVPLTSSQAIDKANSSKDNLFSKCEANQSPNIQKESQPDNTAEAVSISNNRTTKAISVSSNGRGVSEYSPPNTCLAALFPTSEDSETTVTVKQTIKILPNRGKISSIPSTSENDHSYLSVKYFNGGGEKPLSEVNERLTTLCSKTSNDVSGLCKLENKHHMWPKNQHGSFTICRKLIYPLETLCSSAGGSTNTSKETCGHIDNNLTQSPPGYEGSYNASADLFDDIAKETDLTTEITKKSEDVLLQWETSLAGNHLEESSFSLKSLSENSTQSSQKLPLQSTPAFGYPRTCSPLAYPQSDLEYDIEDSQDFVPCSQSTPVAGFHHTRTHGIHGTFKTLPVFYANYANLNANYKKTPISPENDKQQATPSCPQNIKIPSQKIRSPVMSNITQTEIFNHCTVAEGFETASYEWVPPTMTKVFRSDMLRFQVMGLRKYLAAHNSPGQKEVPRKKLKHIKQRTDTCFIKKFKTVFTGIGAKQKTYKCNCKRSGHISKESVFGLDSFSENCLLPVSEANSAWSPELFSLKKKKKIPEPNS</sequence>
<comment type="subcellular location">
    <subcellularLocation>
        <location evidence="2">Cytoplasm</location>
    </subcellularLocation>
    <subcellularLocation>
        <location evidence="1">Nucleus</location>
    </subcellularLocation>
</comment>
<keyword evidence="5" id="KW-0338">Growth arrest</keyword>
<gene>
    <name evidence="13" type="ORF">H920_08115</name>
</gene>
<evidence type="ECO:0000256" key="6">
    <source>
        <dbReference type="ARBA" id="ARBA00023242"/>
    </source>
</evidence>
<dbReference type="Gene3D" id="2.40.50.140">
    <property type="entry name" value="Nucleic acid-binding proteins"/>
    <property type="match status" value="1"/>
</dbReference>
<evidence type="ECO:0000256" key="10">
    <source>
        <dbReference type="ARBA" id="ARBA00075896"/>
    </source>
</evidence>
<evidence type="ECO:0000256" key="1">
    <source>
        <dbReference type="ARBA" id="ARBA00004123"/>
    </source>
</evidence>
<keyword evidence="14" id="KW-1185">Reference proteome</keyword>
<dbReference type="InterPro" id="IPR012340">
    <property type="entry name" value="NA-bd_OB-fold"/>
</dbReference>
<dbReference type="FunFam" id="2.40.50.140:FF:000217">
    <property type="entry name" value="DNA damage induced apoptosis suppressor"/>
    <property type="match status" value="1"/>
</dbReference>
<name>A0A091DIY9_FUKDA</name>
<evidence type="ECO:0000256" key="8">
    <source>
        <dbReference type="ARBA" id="ARBA00053253"/>
    </source>
</evidence>
<feature type="signal peptide" evidence="11">
    <location>
        <begin position="1"/>
        <end position="23"/>
    </location>
</feature>
<keyword evidence="4" id="KW-0053">Apoptosis</keyword>
<dbReference type="Pfam" id="PF08646">
    <property type="entry name" value="Rep_fac-A_C"/>
    <property type="match status" value="1"/>
</dbReference>
<proteinExistence type="predicted"/>
<dbReference type="SUPFAM" id="SSF50249">
    <property type="entry name" value="Nucleic acid-binding proteins"/>
    <property type="match status" value="1"/>
</dbReference>
<accession>A0A091DIY9</accession>
<dbReference type="GO" id="GO:0005634">
    <property type="term" value="C:nucleus"/>
    <property type="evidence" value="ECO:0007669"/>
    <property type="project" value="UniProtKB-SubCell"/>
</dbReference>
<evidence type="ECO:0000256" key="5">
    <source>
        <dbReference type="ARBA" id="ARBA00022810"/>
    </source>
</evidence>
<evidence type="ECO:0000256" key="7">
    <source>
        <dbReference type="ARBA" id="ARBA00023306"/>
    </source>
</evidence>
<evidence type="ECO:0000259" key="12">
    <source>
        <dbReference type="Pfam" id="PF08646"/>
    </source>
</evidence>
<keyword evidence="3" id="KW-0963">Cytoplasm</keyword>
<feature type="chain" id="PRO_5001872082" description="DNA damage-induced apoptosis suppressor protein" evidence="11">
    <location>
        <begin position="24"/>
        <end position="1010"/>
    </location>
</feature>
<keyword evidence="11" id="KW-0732">Signal</keyword>
<protein>
    <recommendedName>
        <fullName evidence="9">DNA damage-induced apoptosis suppressor protein</fullName>
    </recommendedName>
    <alternativeName>
        <fullName evidence="10">Nitric oxide-inducible gene protein</fullName>
    </alternativeName>
</protein>
<dbReference type="OMA" id="WQPSLEL"/>
<dbReference type="GO" id="GO:0051726">
    <property type="term" value="P:regulation of cell cycle"/>
    <property type="evidence" value="ECO:0007669"/>
    <property type="project" value="UniProtKB-KW"/>
</dbReference>
<dbReference type="AlphaFoldDB" id="A0A091DIY9"/>
<reference evidence="13 14" key="1">
    <citation type="submission" date="2013-11" db="EMBL/GenBank/DDBJ databases">
        <title>The Damaraland mole rat (Fukomys damarensis) genome and evolution of African mole rats.</title>
        <authorList>
            <person name="Gladyshev V.N."/>
            <person name="Fang X."/>
        </authorList>
    </citation>
    <scope>NUCLEOTIDE SEQUENCE [LARGE SCALE GENOMIC DNA]</scope>
    <source>
        <tissue evidence="13">Liver</tissue>
    </source>
</reference>
<dbReference type="GO" id="GO:0006915">
    <property type="term" value="P:apoptotic process"/>
    <property type="evidence" value="ECO:0007669"/>
    <property type="project" value="UniProtKB-KW"/>
</dbReference>
<evidence type="ECO:0000256" key="9">
    <source>
        <dbReference type="ARBA" id="ARBA00069059"/>
    </source>
</evidence>
<dbReference type="OrthoDB" id="9948238at2759"/>
<evidence type="ECO:0000256" key="3">
    <source>
        <dbReference type="ARBA" id="ARBA00022490"/>
    </source>
</evidence>
<evidence type="ECO:0000256" key="4">
    <source>
        <dbReference type="ARBA" id="ARBA00022703"/>
    </source>
</evidence>
<feature type="domain" description="Replication factor A C-terminal" evidence="12">
    <location>
        <begin position="10"/>
        <end position="95"/>
    </location>
</feature>
<dbReference type="STRING" id="885580.ENSFDAP00000001710"/>
<organism evidence="13 14">
    <name type="scientific">Fukomys damarensis</name>
    <name type="common">Damaraland mole rat</name>
    <name type="synonym">Cryptomys damarensis</name>
    <dbReference type="NCBI Taxonomy" id="885580"/>
    <lineage>
        <taxon>Eukaryota</taxon>
        <taxon>Metazoa</taxon>
        <taxon>Chordata</taxon>
        <taxon>Craniata</taxon>
        <taxon>Vertebrata</taxon>
        <taxon>Euteleostomi</taxon>
        <taxon>Mammalia</taxon>
        <taxon>Eutheria</taxon>
        <taxon>Euarchontoglires</taxon>
        <taxon>Glires</taxon>
        <taxon>Rodentia</taxon>
        <taxon>Hystricomorpha</taxon>
        <taxon>Bathyergidae</taxon>
        <taxon>Fukomys</taxon>
    </lineage>
</organism>
<keyword evidence="7" id="KW-0131">Cell cycle</keyword>
<evidence type="ECO:0000256" key="11">
    <source>
        <dbReference type="SAM" id="SignalP"/>
    </source>
</evidence>
<keyword evidence="6" id="KW-0539">Nucleus</keyword>
<evidence type="ECO:0000256" key="2">
    <source>
        <dbReference type="ARBA" id="ARBA00004496"/>
    </source>
</evidence>
<dbReference type="Proteomes" id="UP000028990">
    <property type="component" value="Unassembled WGS sequence"/>
</dbReference>
<dbReference type="InterPro" id="IPR043522">
    <property type="entry name" value="DDIAS"/>
</dbReference>
<evidence type="ECO:0000313" key="13">
    <source>
        <dbReference type="EMBL" id="KFO30488.1"/>
    </source>
</evidence>
<dbReference type="eggNOG" id="ENOG502R2XT">
    <property type="taxonomic scope" value="Eukaryota"/>
</dbReference>
<dbReference type="GO" id="GO:1902230">
    <property type="term" value="P:negative regulation of intrinsic apoptotic signaling pathway in response to DNA damage"/>
    <property type="evidence" value="ECO:0007669"/>
    <property type="project" value="InterPro"/>
</dbReference>
<dbReference type="InterPro" id="IPR013955">
    <property type="entry name" value="Rep_factor-A_C"/>
</dbReference>
<comment type="function">
    <text evidence="8">May be an anti-apoptotic protein involved in DNA repair or cell survival.</text>
</comment>
<dbReference type="PANTHER" id="PTHR35537:SF1">
    <property type="entry name" value="DNA DAMAGE-INDUCED APOPTOSIS SUPPRESSOR PROTEIN"/>
    <property type="match status" value="1"/>
</dbReference>